<dbReference type="Proteomes" id="UP000198310">
    <property type="component" value="Unassembled WGS sequence"/>
</dbReference>
<evidence type="ECO:0000313" key="7">
    <source>
        <dbReference type="Proteomes" id="UP000198310"/>
    </source>
</evidence>
<feature type="binding site" evidence="4">
    <location>
        <position position="100"/>
    </location>
    <ligand>
        <name>1-deoxy-D-xylulose 5-phosphate</name>
        <dbReference type="ChEBI" id="CHEBI:57792"/>
    </ligand>
</feature>
<dbReference type="InterPro" id="IPR036130">
    <property type="entry name" value="Pyridoxine-5'_phos_synth"/>
</dbReference>
<feature type="binding site" evidence="4">
    <location>
        <position position="7"/>
    </location>
    <ligand>
        <name>3-amino-2-oxopropyl phosphate</name>
        <dbReference type="ChEBI" id="CHEBI:57279"/>
    </ligand>
</feature>
<protein>
    <recommendedName>
        <fullName evidence="4 5">Pyridoxine 5'-phosphate synthase</fullName>
        <shortName evidence="4">PNP synthase</shortName>
        <ecNumber evidence="4 5">2.6.99.2</ecNumber>
    </recommendedName>
</protein>
<feature type="binding site" evidence="4">
    <location>
        <begin position="213"/>
        <end position="214"/>
    </location>
    <ligand>
        <name>3-amino-2-oxopropyl phosphate</name>
        <dbReference type="ChEBI" id="CHEBI:57279"/>
    </ligand>
</feature>
<dbReference type="InterPro" id="IPR013785">
    <property type="entry name" value="Aldolase_TIM"/>
</dbReference>
<dbReference type="NCBIfam" id="NF003625">
    <property type="entry name" value="PRK05265.1-3"/>
    <property type="match status" value="1"/>
</dbReference>
<name>A0A238Z2G1_9BACT</name>
<dbReference type="InterPro" id="IPR004569">
    <property type="entry name" value="PyrdxlP_synth_PdxJ"/>
</dbReference>
<comment type="subunit">
    <text evidence="4">Homooctamer; tetramer of dimers.</text>
</comment>
<keyword evidence="3 4" id="KW-0664">Pyridoxine biosynthesis</keyword>
<feature type="active site" description="Proton acceptor" evidence="4">
    <location>
        <position position="43"/>
    </location>
</feature>
<keyword evidence="1 4" id="KW-0963">Cytoplasm</keyword>
<evidence type="ECO:0000313" key="6">
    <source>
        <dbReference type="EMBL" id="SNR77452.1"/>
    </source>
</evidence>
<proteinExistence type="inferred from homology"/>
<keyword evidence="2 4" id="KW-0808">Transferase</keyword>
<feature type="binding site" evidence="4">
    <location>
        <position position="50"/>
    </location>
    <ligand>
        <name>1-deoxy-D-xylulose 5-phosphate</name>
        <dbReference type="ChEBI" id="CHEBI:57792"/>
    </ligand>
</feature>
<reference evidence="7" key="1">
    <citation type="submission" date="2017-06" db="EMBL/GenBank/DDBJ databases">
        <authorList>
            <person name="Varghese N."/>
            <person name="Submissions S."/>
        </authorList>
    </citation>
    <scope>NUCLEOTIDE SEQUENCE [LARGE SCALE GENOMIC DNA]</scope>
    <source>
        <strain evidence="7">DSM 28041</strain>
    </source>
</reference>
<comment type="similarity">
    <text evidence="4">Belongs to the PNP synthase family.</text>
</comment>
<dbReference type="NCBIfam" id="TIGR00559">
    <property type="entry name" value="pdxJ"/>
    <property type="match status" value="1"/>
</dbReference>
<comment type="caution">
    <text evidence="4">Lacks conserved residue(s) required for the propagation of feature annotation.</text>
</comment>
<dbReference type="GO" id="GO:0008615">
    <property type="term" value="P:pyridoxine biosynthetic process"/>
    <property type="evidence" value="ECO:0007669"/>
    <property type="project" value="UniProtKB-UniRule"/>
</dbReference>
<comment type="pathway">
    <text evidence="4">Cofactor biosynthesis; pyridoxine 5'-phosphate biosynthesis; pyridoxine 5'-phosphate from D-erythrose 4-phosphate: step 5/5.</text>
</comment>
<dbReference type="FunFam" id="3.20.20.70:FF:000150">
    <property type="entry name" value="Pyridoxine 5'-phosphate synthase"/>
    <property type="match status" value="1"/>
</dbReference>
<dbReference type="CDD" id="cd00003">
    <property type="entry name" value="PNPsynthase"/>
    <property type="match status" value="1"/>
</dbReference>
<organism evidence="6 7">
    <name type="scientific">Hymenobacter mucosus</name>
    <dbReference type="NCBI Taxonomy" id="1411120"/>
    <lineage>
        <taxon>Bacteria</taxon>
        <taxon>Pseudomonadati</taxon>
        <taxon>Bacteroidota</taxon>
        <taxon>Cytophagia</taxon>
        <taxon>Cytophagales</taxon>
        <taxon>Hymenobacteraceae</taxon>
        <taxon>Hymenobacter</taxon>
    </lineage>
</organism>
<dbReference type="PANTHER" id="PTHR30456:SF0">
    <property type="entry name" value="PYRIDOXINE 5'-PHOSPHATE SYNTHASE"/>
    <property type="match status" value="1"/>
</dbReference>
<evidence type="ECO:0000256" key="3">
    <source>
        <dbReference type="ARBA" id="ARBA00023096"/>
    </source>
</evidence>
<feature type="active site" description="Proton acceptor" evidence="4">
    <location>
        <position position="70"/>
    </location>
</feature>
<dbReference type="SUPFAM" id="SSF63892">
    <property type="entry name" value="Pyridoxine 5'-phosphate synthase"/>
    <property type="match status" value="1"/>
</dbReference>
<dbReference type="PANTHER" id="PTHR30456">
    <property type="entry name" value="PYRIDOXINE 5'-PHOSPHATE SYNTHASE"/>
    <property type="match status" value="1"/>
</dbReference>
<comment type="function">
    <text evidence="4">Catalyzes the complicated ring closure reaction between the two acyclic compounds 1-deoxy-D-xylulose-5-phosphate (DXP) and 3-amino-2-oxopropyl phosphate (1-amino-acetone-3-phosphate or AAP) to form pyridoxine 5'-phosphate (PNP) and inorganic phosphate.</text>
</comment>
<evidence type="ECO:0000256" key="2">
    <source>
        <dbReference type="ARBA" id="ARBA00022679"/>
    </source>
</evidence>
<feature type="binding site" evidence="4">
    <location>
        <position position="18"/>
    </location>
    <ligand>
        <name>3-amino-2-oxopropyl phosphate</name>
        <dbReference type="ChEBI" id="CHEBI:57279"/>
    </ligand>
</feature>
<feature type="binding site" evidence="4">
    <location>
        <position position="45"/>
    </location>
    <ligand>
        <name>1-deoxy-D-xylulose 5-phosphate</name>
        <dbReference type="ChEBI" id="CHEBI:57792"/>
    </ligand>
</feature>
<accession>A0A238Z2G1</accession>
<feature type="binding site" evidence="4">
    <location>
        <position position="191"/>
    </location>
    <ligand>
        <name>3-amino-2-oxopropyl phosphate</name>
        <dbReference type="ChEBI" id="CHEBI:57279"/>
    </ligand>
</feature>
<evidence type="ECO:0000256" key="1">
    <source>
        <dbReference type="ARBA" id="ARBA00022490"/>
    </source>
</evidence>
<evidence type="ECO:0000256" key="5">
    <source>
        <dbReference type="NCBIfam" id="TIGR00559"/>
    </source>
</evidence>
<dbReference type="GO" id="GO:0033856">
    <property type="term" value="F:pyridoxine 5'-phosphate synthase activity"/>
    <property type="evidence" value="ECO:0007669"/>
    <property type="project" value="UniProtKB-UniRule"/>
</dbReference>
<dbReference type="AlphaFoldDB" id="A0A238Z2G1"/>
<dbReference type="Gene3D" id="3.20.20.70">
    <property type="entry name" value="Aldolase class I"/>
    <property type="match status" value="1"/>
</dbReference>
<comment type="subcellular location">
    <subcellularLocation>
        <location evidence="4">Cytoplasm</location>
    </subcellularLocation>
</comment>
<dbReference type="Pfam" id="PF03740">
    <property type="entry name" value="PdxJ"/>
    <property type="match status" value="1"/>
</dbReference>
<feature type="site" description="Transition state stabilizer" evidence="4">
    <location>
        <position position="151"/>
    </location>
</feature>
<keyword evidence="7" id="KW-1185">Reference proteome</keyword>
<gene>
    <name evidence="4" type="primary">pdxJ</name>
    <name evidence="6" type="ORF">SAMN06269173_106282</name>
</gene>
<dbReference type="HAMAP" id="MF_00279">
    <property type="entry name" value="PdxJ"/>
    <property type="match status" value="1"/>
</dbReference>
<dbReference type="UniPathway" id="UPA00244">
    <property type="reaction ID" value="UER00313"/>
</dbReference>
<sequence>MTKLSVNINKIATLRNARGHNRPNLLQAARDCEQFGAQGITVHPRPDERHIRYQDVRDLKAVVTTELNVEGNPTPDFLDLVREVRPEQVTLVPDAPDAITSNAGWDTVQHQAYLQQVVADLKAIGCRVSIFLDPDLDMVRAAATTGTDRIEFYTEDYARRYPTSPEEAIRPYREAAELAQELNLGLNAGHDLDLDNLAYLHRNLPGLAEVSIGHALICDALYLGLENTIQLYRRQLTDTQS</sequence>
<dbReference type="EMBL" id="FZNS01000006">
    <property type="protein sequence ID" value="SNR77452.1"/>
    <property type="molecule type" value="Genomic_DNA"/>
</dbReference>
<dbReference type="GO" id="GO:0005829">
    <property type="term" value="C:cytosol"/>
    <property type="evidence" value="ECO:0007669"/>
    <property type="project" value="TreeGrafter"/>
</dbReference>
<dbReference type="EC" id="2.6.99.2" evidence="4 5"/>
<dbReference type="RefSeq" id="WP_045687670.1">
    <property type="nucleotide sequence ID" value="NZ_FZNS01000006.1"/>
</dbReference>
<dbReference type="NCBIfam" id="NF003626">
    <property type="entry name" value="PRK05265.1-4"/>
    <property type="match status" value="1"/>
</dbReference>
<evidence type="ECO:0000256" key="4">
    <source>
        <dbReference type="HAMAP-Rule" id="MF_00279"/>
    </source>
</evidence>
<comment type="catalytic activity">
    <reaction evidence="4">
        <text>3-amino-2-oxopropyl phosphate + 1-deoxy-D-xylulose 5-phosphate = pyridoxine 5'-phosphate + phosphate + 2 H2O + H(+)</text>
        <dbReference type="Rhea" id="RHEA:15265"/>
        <dbReference type="ChEBI" id="CHEBI:15377"/>
        <dbReference type="ChEBI" id="CHEBI:15378"/>
        <dbReference type="ChEBI" id="CHEBI:43474"/>
        <dbReference type="ChEBI" id="CHEBI:57279"/>
        <dbReference type="ChEBI" id="CHEBI:57792"/>
        <dbReference type="ChEBI" id="CHEBI:58589"/>
        <dbReference type="EC" id="2.6.99.2"/>
    </reaction>
</comment>
<feature type="active site" description="Proton donor" evidence="4">
    <location>
        <position position="190"/>
    </location>
</feature>